<evidence type="ECO:0000256" key="1">
    <source>
        <dbReference type="SAM" id="MobiDB-lite"/>
    </source>
</evidence>
<evidence type="ECO:0000313" key="2">
    <source>
        <dbReference type="EMBL" id="CAA9548887.1"/>
    </source>
</evidence>
<accession>A0A6J4UFE8</accession>
<feature type="region of interest" description="Disordered" evidence="1">
    <location>
        <begin position="1"/>
        <end position="25"/>
    </location>
</feature>
<protein>
    <submittedName>
        <fullName evidence="2">Uncharacterized protein</fullName>
    </submittedName>
</protein>
<dbReference type="EMBL" id="CADCWJ010000169">
    <property type="protein sequence ID" value="CAA9548887.1"/>
    <property type="molecule type" value="Genomic_DNA"/>
</dbReference>
<proteinExistence type="predicted"/>
<dbReference type="AlphaFoldDB" id="A0A6J4UFE8"/>
<gene>
    <name evidence="2" type="ORF">AVDCRST_MAG87-701</name>
</gene>
<sequence>MIRRESHEGACREFVGGDPDERTADGTRAASVWECRCFGAGVS</sequence>
<reference evidence="2" key="1">
    <citation type="submission" date="2020-02" db="EMBL/GenBank/DDBJ databases">
        <authorList>
            <person name="Meier V. D."/>
        </authorList>
    </citation>
    <scope>NUCLEOTIDE SEQUENCE</scope>
    <source>
        <strain evidence="2">AVDCRST_MAG87</strain>
    </source>
</reference>
<feature type="compositionally biased region" description="Basic and acidic residues" evidence="1">
    <location>
        <begin position="1"/>
        <end position="11"/>
    </location>
</feature>
<organism evidence="2">
    <name type="scientific">uncultured Thermomicrobiales bacterium</name>
    <dbReference type="NCBI Taxonomy" id="1645740"/>
    <lineage>
        <taxon>Bacteria</taxon>
        <taxon>Pseudomonadati</taxon>
        <taxon>Thermomicrobiota</taxon>
        <taxon>Thermomicrobia</taxon>
        <taxon>Thermomicrobiales</taxon>
        <taxon>environmental samples</taxon>
    </lineage>
</organism>
<name>A0A6J4UFE8_9BACT</name>